<dbReference type="WBParaSite" id="RSKR_0000723400.1">
    <property type="protein sequence ID" value="RSKR_0000723400.1"/>
    <property type="gene ID" value="RSKR_0000723400"/>
</dbReference>
<accession>A0AC35U4P6</accession>
<organism evidence="1 2">
    <name type="scientific">Rhabditophanes sp. KR3021</name>
    <dbReference type="NCBI Taxonomy" id="114890"/>
    <lineage>
        <taxon>Eukaryota</taxon>
        <taxon>Metazoa</taxon>
        <taxon>Ecdysozoa</taxon>
        <taxon>Nematoda</taxon>
        <taxon>Chromadorea</taxon>
        <taxon>Rhabditida</taxon>
        <taxon>Tylenchina</taxon>
        <taxon>Panagrolaimomorpha</taxon>
        <taxon>Strongyloidoidea</taxon>
        <taxon>Alloionematidae</taxon>
        <taxon>Rhabditophanes</taxon>
    </lineage>
</organism>
<proteinExistence type="predicted"/>
<sequence length="326" mass="37977">MRVYFQSARNEVLDNLSDDVYMGLVFEKRDLISLNARDELRRMMASMDSMTEQLESIKPSCRQLKRETKRILDGTTQLMEGVDGQNLQEIESVIDSHSVVNDRTYANYVKKHVCGVCNETFNNTSLLAIHKQLQHTGVGLYCPVCMKEFKRSKCLQNHIDKDHNGDQEFSCEKCEEKFRGYNELKNHEFNEHAELPAIRRNCLTCSKTFESIAELDLHERICQCMPTPSSYSDMGSKPASRISSPQFYLSKFDLKCPFCDKMFSVTTTRDRHMRRFHLELIHTLSNPKFQKQQSTSPGRRYKCTHEHCTRSFESKAGLNHHLRRHS</sequence>
<dbReference type="Proteomes" id="UP000095286">
    <property type="component" value="Unplaced"/>
</dbReference>
<protein>
    <submittedName>
        <fullName evidence="2">C2H2-type domain-containing protein</fullName>
    </submittedName>
</protein>
<reference evidence="2" key="1">
    <citation type="submission" date="2016-11" db="UniProtKB">
        <authorList>
            <consortium name="WormBaseParasite"/>
        </authorList>
    </citation>
    <scope>IDENTIFICATION</scope>
    <source>
        <strain evidence="2">KR3021</strain>
    </source>
</reference>
<evidence type="ECO:0000313" key="1">
    <source>
        <dbReference type="Proteomes" id="UP000095286"/>
    </source>
</evidence>
<name>A0AC35U4P6_9BILA</name>
<evidence type="ECO:0000313" key="2">
    <source>
        <dbReference type="WBParaSite" id="RSKR_0000723400.1"/>
    </source>
</evidence>